<dbReference type="EMBL" id="JACCBI010000001">
    <property type="protein sequence ID" value="NYD65759.1"/>
    <property type="molecule type" value="Genomic_DNA"/>
</dbReference>
<dbReference type="Proteomes" id="UP000292686">
    <property type="component" value="Unassembled WGS sequence"/>
</dbReference>
<sequence length="955" mass="100941">MDSLPPDALAFDIPSPPVQPPRPGFPVVSLLAPIAAAGALWAFTRSPYAIVFALLGPVIAIATMIDARRTRRRQMRAERRRYDEELDALASSIAAAHALERAALERAGAPEVIALPHRERWEEEAPGEIVVGRGPVRSAVALAGKAQDDRARDVVRAARSLENAPIRVPFDGGIGVVGPALLTAPLLRALVVQISHALGPQRLAIEAGAGSWVEELPHRDGRAIVVGVGVGVGLVPRATGVSTVILAEATSVAALPVECRNVIEVDGPARARVTRGSGRGRAFRPDLVGLVEARSWARGEKEAADQLGLVSEHRDPAFADLEHPAPGPFRRSLAVVLGSGSTMVDLVADGPHALVVGTTGSGKSELLVTWITALAATRGVEEVSFLLVDFKGGATFARVARLPHVVGFVTDLEDDAARRAVTSLDAELRHRERVLRSAGVSDLVHLDRAVVLPRLVVVIDEFAAMLSAHPELHSTLSDIAARGRSLGVHLVLATQRLGGTVRESILANTPLRIVLRTLDRADSQTMIGSDAALALPLDRPGSCLIRRGGGIVDPGRVVSVSDADVARIPRDDDAAPPRRPWAEPLPAVLGEDDARARLATGDGETGSGPASRSAWFGLIDAPEEQRMLPLAWAPRTDGHLLVIGGPLSGVTETLATITSRVREDFALCLELGGDAVQTVDALEAFRPDPAAPAVIVVDDVDLLAAGLDVEYRQRAVERLGYLATLRPADGVALLVGSHSSTGVRGLTERFSCALRLGFPTRAEHLQSGAPADLWQNRVVAGRGEWRGRRIQVIAPTPGRSDRSAAGRRAVIGHRALALETPLTVLVSRTPARAAGRVRRAFPEVEVQPLSVDTPATATNAPVPSASARASAPTRAARRAAPSVRPLVLVSDIETWNAVRARSGGGAPATTLVIDGSLSDYRSVTRDRALPPPLGPDDVWVIEVGGAVERRTWPTR</sequence>
<dbReference type="PROSITE" id="PS50901">
    <property type="entry name" value="FTSK"/>
    <property type="match status" value="1"/>
</dbReference>
<keyword evidence="9" id="KW-1185">Reference proteome</keyword>
<comment type="caution">
    <text evidence="8">The sequence shown here is derived from an EMBL/GenBank/DDBJ whole genome shotgun (WGS) entry which is preliminary data.</text>
</comment>
<dbReference type="GO" id="GO:0003677">
    <property type="term" value="F:DNA binding"/>
    <property type="evidence" value="ECO:0007669"/>
    <property type="project" value="InterPro"/>
</dbReference>
<keyword evidence="5" id="KW-0812">Transmembrane</keyword>
<dbReference type="InterPro" id="IPR003593">
    <property type="entry name" value="AAA+_ATPase"/>
</dbReference>
<dbReference type="SMART" id="SM00382">
    <property type="entry name" value="AAA"/>
    <property type="match status" value="2"/>
</dbReference>
<evidence type="ECO:0000313" key="9">
    <source>
        <dbReference type="Proteomes" id="UP000292686"/>
    </source>
</evidence>
<dbReference type="EMBL" id="SDPM01000009">
    <property type="protein sequence ID" value="RXZ85551.1"/>
    <property type="molecule type" value="Genomic_DNA"/>
</dbReference>
<feature type="binding site" evidence="3">
    <location>
        <begin position="357"/>
        <end position="364"/>
    </location>
    <ligand>
        <name>ATP</name>
        <dbReference type="ChEBI" id="CHEBI:30616"/>
    </ligand>
</feature>
<dbReference type="PANTHER" id="PTHR22683">
    <property type="entry name" value="SPORULATION PROTEIN RELATED"/>
    <property type="match status" value="1"/>
</dbReference>
<keyword evidence="5" id="KW-0472">Membrane</keyword>
<feature type="region of interest" description="Disordered" evidence="4">
    <location>
        <begin position="854"/>
        <end position="877"/>
    </location>
</feature>
<dbReference type="RefSeq" id="WP_129176697.1">
    <property type="nucleotide sequence ID" value="NZ_JACCBI010000001.1"/>
</dbReference>
<dbReference type="InterPro" id="IPR002543">
    <property type="entry name" value="FtsK_dom"/>
</dbReference>
<organism evidence="8 9">
    <name type="scientific">Agromyces atrinae</name>
    <dbReference type="NCBI Taxonomy" id="592376"/>
    <lineage>
        <taxon>Bacteria</taxon>
        <taxon>Bacillati</taxon>
        <taxon>Actinomycetota</taxon>
        <taxon>Actinomycetes</taxon>
        <taxon>Micrococcales</taxon>
        <taxon>Microbacteriaceae</taxon>
        <taxon>Agromyces</taxon>
    </lineage>
</organism>
<evidence type="ECO:0000256" key="2">
    <source>
        <dbReference type="ARBA" id="ARBA00022840"/>
    </source>
</evidence>
<gene>
    <name evidence="7" type="ORF">BJ972_000278</name>
    <name evidence="8" type="ORF">ESP50_15240</name>
</gene>
<dbReference type="CDD" id="cd01127">
    <property type="entry name" value="TrwB_TraG_TraD_VirD4"/>
    <property type="match status" value="1"/>
</dbReference>
<dbReference type="AlphaFoldDB" id="A0A4Q2M6N4"/>
<reference evidence="7 10" key="2">
    <citation type="submission" date="2020-07" db="EMBL/GenBank/DDBJ databases">
        <title>Sequencing the genomes of 1000 actinobacteria strains.</title>
        <authorList>
            <person name="Klenk H.-P."/>
        </authorList>
    </citation>
    <scope>NUCLEOTIDE SEQUENCE [LARGE SCALE GENOMIC DNA]</scope>
    <source>
        <strain evidence="7 10">DSM 23870</strain>
    </source>
</reference>
<evidence type="ECO:0000259" key="6">
    <source>
        <dbReference type="PROSITE" id="PS50901"/>
    </source>
</evidence>
<evidence type="ECO:0000256" key="1">
    <source>
        <dbReference type="ARBA" id="ARBA00022741"/>
    </source>
</evidence>
<evidence type="ECO:0000313" key="8">
    <source>
        <dbReference type="EMBL" id="RXZ85551.1"/>
    </source>
</evidence>
<keyword evidence="2 3" id="KW-0067">ATP-binding</keyword>
<evidence type="ECO:0000313" key="10">
    <source>
        <dbReference type="Proteomes" id="UP000581087"/>
    </source>
</evidence>
<reference evidence="8 9" key="1">
    <citation type="submission" date="2019-01" db="EMBL/GenBank/DDBJ databases">
        <title>Agromyces.</title>
        <authorList>
            <person name="Li J."/>
        </authorList>
    </citation>
    <scope>NUCLEOTIDE SEQUENCE [LARGE SCALE GENOMIC DNA]</scope>
    <source>
        <strain evidence="8 9">DSM 23870</strain>
    </source>
</reference>
<evidence type="ECO:0000256" key="5">
    <source>
        <dbReference type="SAM" id="Phobius"/>
    </source>
</evidence>
<dbReference type="SUPFAM" id="SSF52540">
    <property type="entry name" value="P-loop containing nucleoside triphosphate hydrolases"/>
    <property type="match status" value="1"/>
</dbReference>
<dbReference type="Proteomes" id="UP000581087">
    <property type="component" value="Unassembled WGS sequence"/>
</dbReference>
<proteinExistence type="predicted"/>
<evidence type="ECO:0000313" key="7">
    <source>
        <dbReference type="EMBL" id="NYD65759.1"/>
    </source>
</evidence>
<dbReference type="Pfam" id="PF01580">
    <property type="entry name" value="FtsK_SpoIIIE"/>
    <property type="match status" value="1"/>
</dbReference>
<feature type="compositionally biased region" description="Low complexity" evidence="4">
    <location>
        <begin position="860"/>
        <end position="877"/>
    </location>
</feature>
<feature type="transmembrane region" description="Helical" evidence="5">
    <location>
        <begin position="49"/>
        <end position="67"/>
    </location>
</feature>
<dbReference type="InterPro" id="IPR050206">
    <property type="entry name" value="FtsK/SpoIIIE/SftA"/>
</dbReference>
<dbReference type="OrthoDB" id="9807790at2"/>
<protein>
    <submittedName>
        <fullName evidence="7">S-DNA-T family DNA segregation ATPase FtsK/SpoIIIE</fullName>
    </submittedName>
</protein>
<accession>A0A4Q2M6N4</accession>
<evidence type="ECO:0000256" key="4">
    <source>
        <dbReference type="SAM" id="MobiDB-lite"/>
    </source>
</evidence>
<dbReference type="GO" id="GO:0005524">
    <property type="term" value="F:ATP binding"/>
    <property type="evidence" value="ECO:0007669"/>
    <property type="project" value="UniProtKB-UniRule"/>
</dbReference>
<keyword evidence="1 3" id="KW-0547">Nucleotide-binding</keyword>
<evidence type="ECO:0000256" key="3">
    <source>
        <dbReference type="PROSITE-ProRule" id="PRU00289"/>
    </source>
</evidence>
<dbReference type="Gene3D" id="3.40.50.300">
    <property type="entry name" value="P-loop containing nucleotide triphosphate hydrolases"/>
    <property type="match status" value="2"/>
</dbReference>
<keyword evidence="5" id="KW-1133">Transmembrane helix</keyword>
<feature type="domain" description="FtsK" evidence="6">
    <location>
        <begin position="339"/>
        <end position="524"/>
    </location>
</feature>
<dbReference type="InterPro" id="IPR027417">
    <property type="entry name" value="P-loop_NTPase"/>
</dbReference>
<feature type="transmembrane region" description="Helical" evidence="5">
    <location>
        <begin position="24"/>
        <end position="43"/>
    </location>
</feature>
<dbReference type="PANTHER" id="PTHR22683:SF1">
    <property type="entry name" value="TYPE VII SECRETION SYSTEM PROTEIN ESSC"/>
    <property type="match status" value="1"/>
</dbReference>
<name>A0A4Q2M6N4_9MICO</name>